<accession>A0A4Y2SDH9</accession>
<protein>
    <submittedName>
        <fullName evidence="2">Uncharacterized protein</fullName>
    </submittedName>
</protein>
<comment type="caution">
    <text evidence="2">The sequence shown here is derived from an EMBL/GenBank/DDBJ whole genome shotgun (WGS) entry which is preliminary data.</text>
</comment>
<reference evidence="2 3" key="1">
    <citation type="journal article" date="2019" name="Sci. Rep.">
        <title>Orb-weaving spider Araneus ventricosus genome elucidates the spidroin gene catalogue.</title>
        <authorList>
            <person name="Kono N."/>
            <person name="Nakamura H."/>
            <person name="Ohtoshi R."/>
            <person name="Moran D.A.P."/>
            <person name="Shinohara A."/>
            <person name="Yoshida Y."/>
            <person name="Fujiwara M."/>
            <person name="Mori M."/>
            <person name="Tomita M."/>
            <person name="Arakawa K."/>
        </authorList>
    </citation>
    <scope>NUCLEOTIDE SEQUENCE [LARGE SCALE GENOMIC DNA]</scope>
</reference>
<gene>
    <name evidence="2" type="ORF">AVEN_145751_1</name>
    <name evidence="1" type="ORF">AVEN_206595_1</name>
</gene>
<evidence type="ECO:0000313" key="1">
    <source>
        <dbReference type="EMBL" id="GBN85253.1"/>
    </source>
</evidence>
<proteinExistence type="predicted"/>
<dbReference type="EMBL" id="BGPR01020739">
    <property type="protein sequence ID" value="GBN85359.1"/>
    <property type="molecule type" value="Genomic_DNA"/>
</dbReference>
<name>A0A4Y2SDH9_ARAVE</name>
<dbReference type="AlphaFoldDB" id="A0A4Y2SDH9"/>
<organism evidence="2 3">
    <name type="scientific">Araneus ventricosus</name>
    <name type="common">Orbweaver spider</name>
    <name type="synonym">Epeira ventricosa</name>
    <dbReference type="NCBI Taxonomy" id="182803"/>
    <lineage>
        <taxon>Eukaryota</taxon>
        <taxon>Metazoa</taxon>
        <taxon>Ecdysozoa</taxon>
        <taxon>Arthropoda</taxon>
        <taxon>Chelicerata</taxon>
        <taxon>Arachnida</taxon>
        <taxon>Araneae</taxon>
        <taxon>Araneomorphae</taxon>
        <taxon>Entelegynae</taxon>
        <taxon>Araneoidea</taxon>
        <taxon>Araneidae</taxon>
        <taxon>Araneus</taxon>
    </lineage>
</organism>
<dbReference type="Proteomes" id="UP000499080">
    <property type="component" value="Unassembled WGS sequence"/>
</dbReference>
<evidence type="ECO:0000313" key="3">
    <source>
        <dbReference type="Proteomes" id="UP000499080"/>
    </source>
</evidence>
<sequence length="111" mass="12813">MARTISSNILSQLDITTKIIYINKDGKKAETLTNADAFDSFEKEKICKYVEVEVKSFFLDYSSTSDKRFLTLSRRGSCINRAESIDSSLLWDNSPVSTRNKKFCFRLQTEY</sequence>
<evidence type="ECO:0000313" key="2">
    <source>
        <dbReference type="EMBL" id="GBN85359.1"/>
    </source>
</evidence>
<dbReference type="EMBL" id="BGPR01020694">
    <property type="protein sequence ID" value="GBN85253.1"/>
    <property type="molecule type" value="Genomic_DNA"/>
</dbReference>
<keyword evidence="3" id="KW-1185">Reference proteome</keyword>